<evidence type="ECO:0000313" key="10">
    <source>
        <dbReference type="Proteomes" id="UP000199545"/>
    </source>
</evidence>
<feature type="transmembrane region" description="Helical" evidence="7">
    <location>
        <begin position="170"/>
        <end position="192"/>
    </location>
</feature>
<evidence type="ECO:0000256" key="2">
    <source>
        <dbReference type="ARBA" id="ARBA00006683"/>
    </source>
</evidence>
<sequence>MNKKIIDLRDFCGHLAKYFWVIFLITTSTTVLSGIVSFYITPIYQAETELMVNMNEISSEDIETNLKLIETYNSIIKSAYIMEAVAQKLQLENDISELAKQVHVQPASKASQVFSIVVENPDQKTAALIANTVAAIFQNEITNIFDVKSAHILTPAKIEDHPSPVKPNKFLYIVAGFLIGLVISTFTVLLLMGRKADKSKASIHINKERR</sequence>
<keyword evidence="3" id="KW-1003">Cell membrane</keyword>
<dbReference type="RefSeq" id="WP_175482324.1">
    <property type="nucleotide sequence ID" value="NZ_FORR01000004.1"/>
</dbReference>
<reference evidence="9 10" key="1">
    <citation type="submission" date="2016-10" db="EMBL/GenBank/DDBJ databases">
        <authorList>
            <person name="de Groot N.N."/>
        </authorList>
    </citation>
    <scope>NUCLEOTIDE SEQUENCE [LARGE SCALE GENOMIC DNA]</scope>
    <source>
        <strain evidence="9 10">DSM 44778</strain>
    </source>
</reference>
<dbReference type="Pfam" id="PF02706">
    <property type="entry name" value="Wzz"/>
    <property type="match status" value="1"/>
</dbReference>
<dbReference type="PANTHER" id="PTHR32309">
    <property type="entry name" value="TYROSINE-PROTEIN KINASE"/>
    <property type="match status" value="1"/>
</dbReference>
<dbReference type="InterPro" id="IPR050445">
    <property type="entry name" value="Bact_polysacc_biosynth/exp"/>
</dbReference>
<organism evidence="9 10">
    <name type="scientific">Thermoflavimicrobium dichotomicum</name>
    <dbReference type="NCBI Taxonomy" id="46223"/>
    <lineage>
        <taxon>Bacteria</taxon>
        <taxon>Bacillati</taxon>
        <taxon>Bacillota</taxon>
        <taxon>Bacilli</taxon>
        <taxon>Bacillales</taxon>
        <taxon>Thermoactinomycetaceae</taxon>
        <taxon>Thermoflavimicrobium</taxon>
    </lineage>
</organism>
<accession>A0A1I3NAJ7</accession>
<dbReference type="PANTHER" id="PTHR32309:SF13">
    <property type="entry name" value="FERRIC ENTEROBACTIN TRANSPORT PROTEIN FEPE"/>
    <property type="match status" value="1"/>
</dbReference>
<keyword evidence="10" id="KW-1185">Reference proteome</keyword>
<evidence type="ECO:0000256" key="4">
    <source>
        <dbReference type="ARBA" id="ARBA00022692"/>
    </source>
</evidence>
<comment type="subcellular location">
    <subcellularLocation>
        <location evidence="1">Cell membrane</location>
        <topology evidence="1">Multi-pass membrane protein</topology>
    </subcellularLocation>
</comment>
<dbReference type="GO" id="GO:0004713">
    <property type="term" value="F:protein tyrosine kinase activity"/>
    <property type="evidence" value="ECO:0007669"/>
    <property type="project" value="TreeGrafter"/>
</dbReference>
<evidence type="ECO:0000259" key="8">
    <source>
        <dbReference type="Pfam" id="PF02706"/>
    </source>
</evidence>
<dbReference type="InterPro" id="IPR003856">
    <property type="entry name" value="LPS_length_determ_N"/>
</dbReference>
<evidence type="ECO:0000256" key="1">
    <source>
        <dbReference type="ARBA" id="ARBA00004651"/>
    </source>
</evidence>
<protein>
    <submittedName>
        <fullName evidence="9">Protein tyrosine kinase EpsB modulator</fullName>
    </submittedName>
</protein>
<keyword evidence="4 7" id="KW-0812">Transmembrane</keyword>
<keyword evidence="9" id="KW-0808">Transferase</keyword>
<dbReference type="Proteomes" id="UP000199545">
    <property type="component" value="Unassembled WGS sequence"/>
</dbReference>
<dbReference type="AlphaFoldDB" id="A0A1I3NAJ7"/>
<dbReference type="EMBL" id="FORR01000004">
    <property type="protein sequence ID" value="SFJ06353.1"/>
    <property type="molecule type" value="Genomic_DNA"/>
</dbReference>
<evidence type="ECO:0000256" key="3">
    <source>
        <dbReference type="ARBA" id="ARBA00022475"/>
    </source>
</evidence>
<dbReference type="GO" id="GO:0005886">
    <property type="term" value="C:plasma membrane"/>
    <property type="evidence" value="ECO:0007669"/>
    <property type="project" value="UniProtKB-SubCell"/>
</dbReference>
<comment type="similarity">
    <text evidence="2">Belongs to the CpsC/CapA family.</text>
</comment>
<evidence type="ECO:0000313" key="9">
    <source>
        <dbReference type="EMBL" id="SFJ06353.1"/>
    </source>
</evidence>
<keyword evidence="6 7" id="KW-0472">Membrane</keyword>
<evidence type="ECO:0000256" key="7">
    <source>
        <dbReference type="SAM" id="Phobius"/>
    </source>
</evidence>
<gene>
    <name evidence="9" type="ORF">SAMN05421852_10467</name>
</gene>
<feature type="domain" description="Polysaccharide chain length determinant N-terminal" evidence="8">
    <location>
        <begin position="6"/>
        <end position="89"/>
    </location>
</feature>
<evidence type="ECO:0000256" key="5">
    <source>
        <dbReference type="ARBA" id="ARBA00022989"/>
    </source>
</evidence>
<keyword evidence="9" id="KW-0418">Kinase</keyword>
<feature type="transmembrane region" description="Helical" evidence="7">
    <location>
        <begin position="20"/>
        <end position="44"/>
    </location>
</feature>
<proteinExistence type="inferred from homology"/>
<name>A0A1I3NAJ7_9BACL</name>
<evidence type="ECO:0000256" key="6">
    <source>
        <dbReference type="ARBA" id="ARBA00023136"/>
    </source>
</evidence>
<keyword evidence="5 7" id="KW-1133">Transmembrane helix</keyword>
<dbReference type="STRING" id="46223.SAMN05421852_10467"/>